<dbReference type="InterPro" id="IPR013096">
    <property type="entry name" value="Cupin_2"/>
</dbReference>
<dbReference type="EMBL" id="JACIEK010000001">
    <property type="protein sequence ID" value="MBB3997068.1"/>
    <property type="molecule type" value="Genomic_DNA"/>
</dbReference>
<name>A0A7W6H3N2_9HYPH</name>
<gene>
    <name evidence="3" type="ORF">GGR04_000889</name>
</gene>
<evidence type="ECO:0000256" key="1">
    <source>
        <dbReference type="SAM" id="SignalP"/>
    </source>
</evidence>
<dbReference type="Proteomes" id="UP000542776">
    <property type="component" value="Unassembled WGS sequence"/>
</dbReference>
<dbReference type="AlphaFoldDB" id="A0A7W6H3N2"/>
<dbReference type="InterPro" id="IPR011051">
    <property type="entry name" value="RmlC_Cupin_sf"/>
</dbReference>
<dbReference type="RefSeq" id="WP_183198233.1">
    <property type="nucleotide sequence ID" value="NZ_JACIEK010000001.1"/>
</dbReference>
<dbReference type="CDD" id="cd02233">
    <property type="entry name" value="cupin_HNL-like"/>
    <property type="match status" value="1"/>
</dbReference>
<keyword evidence="4" id="KW-1185">Reference proteome</keyword>
<protein>
    <submittedName>
        <fullName evidence="3">Quercetin dioxygenase-like cupin family protein</fullName>
    </submittedName>
</protein>
<dbReference type="InterPro" id="IPR014710">
    <property type="entry name" value="RmlC-like_jellyroll"/>
</dbReference>
<feature type="chain" id="PRO_5031294596" evidence="1">
    <location>
        <begin position="21"/>
        <end position="157"/>
    </location>
</feature>
<accession>A0A7W6H3N2</accession>
<dbReference type="PANTHER" id="PTHR43698:SF1">
    <property type="entry name" value="BLL4564 PROTEIN"/>
    <property type="match status" value="1"/>
</dbReference>
<evidence type="ECO:0000313" key="4">
    <source>
        <dbReference type="Proteomes" id="UP000542776"/>
    </source>
</evidence>
<sequence length="157" mass="16146">MTLMATTTASATLLAAAALAQDTPRISVVPTEAVEDFKPNPPENFTGDVRLGGTFKAAAPGRLGGGTVVFAPGARTNWHSHPAGQTLIVIDGAGFVQASDGPRQEIKRGDIVTIPAGVKHWHGAQAGQAMTHIAIAEVVDGAAATWMEPVTHTQYGG</sequence>
<proteinExistence type="predicted"/>
<evidence type="ECO:0000259" key="2">
    <source>
        <dbReference type="Pfam" id="PF07883"/>
    </source>
</evidence>
<comment type="caution">
    <text evidence="3">The sequence shown here is derived from an EMBL/GenBank/DDBJ whole genome shotgun (WGS) entry which is preliminary data.</text>
</comment>
<keyword evidence="3" id="KW-0223">Dioxygenase</keyword>
<dbReference type="GO" id="GO:0051213">
    <property type="term" value="F:dioxygenase activity"/>
    <property type="evidence" value="ECO:0007669"/>
    <property type="project" value="UniProtKB-KW"/>
</dbReference>
<dbReference type="SUPFAM" id="SSF51182">
    <property type="entry name" value="RmlC-like cupins"/>
    <property type="match status" value="1"/>
</dbReference>
<reference evidence="3 4" key="1">
    <citation type="submission" date="2020-08" db="EMBL/GenBank/DDBJ databases">
        <title>Genomic Encyclopedia of Type Strains, Phase IV (KMG-IV): sequencing the most valuable type-strain genomes for metagenomic binning, comparative biology and taxonomic classification.</title>
        <authorList>
            <person name="Goeker M."/>
        </authorList>
    </citation>
    <scope>NUCLEOTIDE SEQUENCE [LARGE SCALE GENOMIC DNA]</scope>
    <source>
        <strain evidence="3 4">DSM 102238</strain>
    </source>
</reference>
<keyword evidence="3" id="KW-0560">Oxidoreductase</keyword>
<feature type="domain" description="Cupin type-2" evidence="2">
    <location>
        <begin position="67"/>
        <end position="127"/>
    </location>
</feature>
<dbReference type="Pfam" id="PF07883">
    <property type="entry name" value="Cupin_2"/>
    <property type="match status" value="1"/>
</dbReference>
<organism evidence="3 4">
    <name type="scientific">Aureimonas pseudogalii</name>
    <dbReference type="NCBI Taxonomy" id="1744844"/>
    <lineage>
        <taxon>Bacteria</taxon>
        <taxon>Pseudomonadati</taxon>
        <taxon>Pseudomonadota</taxon>
        <taxon>Alphaproteobacteria</taxon>
        <taxon>Hyphomicrobiales</taxon>
        <taxon>Aurantimonadaceae</taxon>
        <taxon>Aureimonas</taxon>
    </lineage>
</organism>
<evidence type="ECO:0000313" key="3">
    <source>
        <dbReference type="EMBL" id="MBB3997068.1"/>
    </source>
</evidence>
<dbReference type="InterPro" id="IPR047263">
    <property type="entry name" value="HNL-like_cupin"/>
</dbReference>
<feature type="signal peptide" evidence="1">
    <location>
        <begin position="1"/>
        <end position="20"/>
    </location>
</feature>
<keyword evidence="1" id="KW-0732">Signal</keyword>
<dbReference type="PANTHER" id="PTHR43698">
    <property type="entry name" value="RIBD C-TERMINAL DOMAIN CONTAINING PROTEIN"/>
    <property type="match status" value="1"/>
</dbReference>
<dbReference type="Gene3D" id="2.60.120.10">
    <property type="entry name" value="Jelly Rolls"/>
    <property type="match status" value="1"/>
</dbReference>